<evidence type="ECO:0000256" key="2">
    <source>
        <dbReference type="ARBA" id="ARBA00022676"/>
    </source>
</evidence>
<dbReference type="InterPro" id="IPR001173">
    <property type="entry name" value="Glyco_trans_2-like"/>
</dbReference>
<dbReference type="GO" id="GO:0016757">
    <property type="term" value="F:glycosyltransferase activity"/>
    <property type="evidence" value="ECO:0007669"/>
    <property type="project" value="UniProtKB-KW"/>
</dbReference>
<comment type="caution">
    <text evidence="5">The sequence shown here is derived from an EMBL/GenBank/DDBJ whole genome shotgun (WGS) entry which is preliminary data.</text>
</comment>
<dbReference type="EMBL" id="MFBQ01000045">
    <property type="protein sequence ID" value="OGE03749.1"/>
    <property type="molecule type" value="Genomic_DNA"/>
</dbReference>
<dbReference type="SUPFAM" id="SSF53448">
    <property type="entry name" value="Nucleotide-diphospho-sugar transferases"/>
    <property type="match status" value="1"/>
</dbReference>
<dbReference type="InterPro" id="IPR029044">
    <property type="entry name" value="Nucleotide-diphossugar_trans"/>
</dbReference>
<dbReference type="STRING" id="1797727.A3B51_00750"/>
<dbReference type="Proteomes" id="UP000176780">
    <property type="component" value="Unassembled WGS sequence"/>
</dbReference>
<sequence length="308" mass="35091">MENKISVIIPNYNGKDLLAKNLPKVISMCPRCQIIVVDDASQDGSQDFVKNKFKNITLVKMPKNVGFANAIAEGVKKAKHDLILLLNSDVAPQNNFLKPAVAHFNKSNSEKLFAVALCDQSHEDNKVITRGRGGASFEKGFVNHFPMPVQKGQTLWVSGGSGLFDKKKFLELGGFDNVFVPFYWEDIDLSFRAWRAGFTCIFEPASKVDHFHREGAILKQKSPFFIKTVSYKNQFIFVWKNISDYLLTVKHLLWLPYHFTKALLTLDIAFFTGFLWAISYLPRLIFDYSLFTIHYSLSDKEVLSKFAK</sequence>
<dbReference type="Gene3D" id="3.90.550.10">
    <property type="entry name" value="Spore Coat Polysaccharide Biosynthesis Protein SpsA, Chain A"/>
    <property type="match status" value="1"/>
</dbReference>
<organism evidence="5 6">
    <name type="scientific">Candidatus Curtissbacteria bacterium RIFCSPLOWO2_01_FULL_41_18</name>
    <dbReference type="NCBI Taxonomy" id="1797727"/>
    <lineage>
        <taxon>Bacteria</taxon>
        <taxon>Candidatus Curtissiibacteriota</taxon>
    </lineage>
</organism>
<evidence type="ECO:0000313" key="6">
    <source>
        <dbReference type="Proteomes" id="UP000176780"/>
    </source>
</evidence>
<proteinExistence type="inferred from homology"/>
<dbReference type="AlphaFoldDB" id="A0A1F5HI24"/>
<reference evidence="5 6" key="1">
    <citation type="journal article" date="2016" name="Nat. Commun.">
        <title>Thousands of microbial genomes shed light on interconnected biogeochemical processes in an aquifer system.</title>
        <authorList>
            <person name="Anantharaman K."/>
            <person name="Brown C.T."/>
            <person name="Hug L.A."/>
            <person name="Sharon I."/>
            <person name="Castelle C.J."/>
            <person name="Probst A.J."/>
            <person name="Thomas B.C."/>
            <person name="Singh A."/>
            <person name="Wilkins M.J."/>
            <person name="Karaoz U."/>
            <person name="Brodie E.L."/>
            <person name="Williams K.H."/>
            <person name="Hubbard S.S."/>
            <person name="Banfield J.F."/>
        </authorList>
    </citation>
    <scope>NUCLEOTIDE SEQUENCE [LARGE SCALE GENOMIC DNA]</scope>
</reference>
<evidence type="ECO:0000313" key="5">
    <source>
        <dbReference type="EMBL" id="OGE03749.1"/>
    </source>
</evidence>
<gene>
    <name evidence="5" type="ORF">A3B51_00750</name>
</gene>
<keyword evidence="2" id="KW-0328">Glycosyltransferase</keyword>
<evidence type="ECO:0000259" key="4">
    <source>
        <dbReference type="Pfam" id="PF00535"/>
    </source>
</evidence>
<comment type="similarity">
    <text evidence="1">Belongs to the glycosyltransferase 2 family.</text>
</comment>
<protein>
    <recommendedName>
        <fullName evidence="4">Glycosyltransferase 2-like domain-containing protein</fullName>
    </recommendedName>
</protein>
<evidence type="ECO:0000256" key="3">
    <source>
        <dbReference type="ARBA" id="ARBA00022679"/>
    </source>
</evidence>
<dbReference type="PANTHER" id="PTHR43179:SF12">
    <property type="entry name" value="GALACTOFURANOSYLTRANSFERASE GLFT2"/>
    <property type="match status" value="1"/>
</dbReference>
<name>A0A1F5HI24_9BACT</name>
<feature type="domain" description="Glycosyltransferase 2-like" evidence="4">
    <location>
        <begin position="6"/>
        <end position="109"/>
    </location>
</feature>
<accession>A0A1F5HI24</accession>
<evidence type="ECO:0000256" key="1">
    <source>
        <dbReference type="ARBA" id="ARBA00006739"/>
    </source>
</evidence>
<dbReference type="Pfam" id="PF00535">
    <property type="entry name" value="Glycos_transf_2"/>
    <property type="match status" value="1"/>
</dbReference>
<dbReference type="PANTHER" id="PTHR43179">
    <property type="entry name" value="RHAMNOSYLTRANSFERASE WBBL"/>
    <property type="match status" value="1"/>
</dbReference>
<keyword evidence="3" id="KW-0808">Transferase</keyword>